<protein>
    <submittedName>
        <fullName evidence="1">Uncharacterized protein</fullName>
    </submittedName>
</protein>
<dbReference type="EMBL" id="LT607752">
    <property type="protein sequence ID" value="SCG81305.1"/>
    <property type="molecule type" value="Genomic_DNA"/>
</dbReference>
<accession>A0A109IF85</accession>
<reference evidence="2" key="1">
    <citation type="submission" date="2016-06" db="EMBL/GenBank/DDBJ databases">
        <authorList>
            <person name="Varghese N."/>
            <person name="Submissions Spin"/>
        </authorList>
    </citation>
    <scope>NUCLEOTIDE SEQUENCE [LARGE SCALE GENOMIC DNA]</scope>
    <source>
        <strain evidence="2">DSM 44983</strain>
    </source>
</reference>
<dbReference type="AlphaFoldDB" id="A0A109IF85"/>
<gene>
    <name evidence="1" type="ORF">GA0070623_5679</name>
</gene>
<proteinExistence type="predicted"/>
<sequence length="236" mass="25389">MGPPNRGKYGGYGDAYDASMSAGPGTTRSLAGTRRGRSIAGLSTLLSLLLFGGVIWDAGYARLYPAARFLHRPLPLLGLATLAALTLVAAGWLAARQPPASTALRLGALGCAVLLGVGTSAWGMFRTGFASTVERDATLAVSPDGRYAVVRLDTRDWKDLPHTELRVRYRAGLLSRDADRELVDCRRGWPSGRIDAEFVGEQTVRVTPAGRSAVTVTFDRQMRPRHRVDVCHPADD</sequence>
<keyword evidence="2" id="KW-1185">Reference proteome</keyword>
<organism evidence="1 2">
    <name type="scientific">Micromonospora rifamycinica</name>
    <dbReference type="NCBI Taxonomy" id="291594"/>
    <lineage>
        <taxon>Bacteria</taxon>
        <taxon>Bacillati</taxon>
        <taxon>Actinomycetota</taxon>
        <taxon>Actinomycetes</taxon>
        <taxon>Micromonosporales</taxon>
        <taxon>Micromonosporaceae</taxon>
        <taxon>Micromonospora</taxon>
    </lineage>
</organism>
<evidence type="ECO:0000313" key="1">
    <source>
        <dbReference type="EMBL" id="SCG81305.1"/>
    </source>
</evidence>
<name>A0A109IF85_9ACTN</name>
<dbReference type="Proteomes" id="UP000198226">
    <property type="component" value="Chromosome I"/>
</dbReference>
<evidence type="ECO:0000313" key="2">
    <source>
        <dbReference type="Proteomes" id="UP000198226"/>
    </source>
</evidence>